<dbReference type="EMBL" id="JARLKY010000010">
    <property type="protein sequence ID" value="MEC0226473.1"/>
    <property type="molecule type" value="Genomic_DNA"/>
</dbReference>
<proteinExistence type="predicted"/>
<gene>
    <name evidence="3" type="ORF">P4I72_05015</name>
</gene>
<evidence type="ECO:0000313" key="4">
    <source>
        <dbReference type="Proteomes" id="UP001338137"/>
    </source>
</evidence>
<keyword evidence="4" id="KW-1185">Reference proteome</keyword>
<feature type="signal peptide" evidence="2">
    <location>
        <begin position="1"/>
        <end position="24"/>
    </location>
</feature>
<evidence type="ECO:0008006" key="5">
    <source>
        <dbReference type="Google" id="ProtNLM"/>
    </source>
</evidence>
<feature type="region of interest" description="Disordered" evidence="1">
    <location>
        <begin position="29"/>
        <end position="57"/>
    </location>
</feature>
<sequence>MKSSVTFKTVSSVLSSVVLVSLLAACGSNSTYEPSASSPSSNAPKASEQASKQQRKG</sequence>
<feature type="compositionally biased region" description="Low complexity" evidence="1">
    <location>
        <begin position="29"/>
        <end position="47"/>
    </location>
</feature>
<dbReference type="Proteomes" id="UP001338137">
    <property type="component" value="Unassembled WGS sequence"/>
</dbReference>
<protein>
    <recommendedName>
        <fullName evidence="5">ABC transporter substrate-binding protein</fullName>
    </recommendedName>
</protein>
<name>A0ABU6FX37_9BACL</name>
<feature type="chain" id="PRO_5047259691" description="ABC transporter substrate-binding protein" evidence="2">
    <location>
        <begin position="25"/>
        <end position="57"/>
    </location>
</feature>
<evidence type="ECO:0000256" key="1">
    <source>
        <dbReference type="SAM" id="MobiDB-lite"/>
    </source>
</evidence>
<accession>A0ABU6FX37</accession>
<reference evidence="3 4" key="1">
    <citation type="submission" date="2023-03" db="EMBL/GenBank/DDBJ databases">
        <title>Bacillus Genome Sequencing.</title>
        <authorList>
            <person name="Dunlap C."/>
        </authorList>
    </citation>
    <scope>NUCLEOTIDE SEQUENCE [LARGE SCALE GENOMIC DNA]</scope>
    <source>
        <strain evidence="3 4">BD-533</strain>
    </source>
</reference>
<evidence type="ECO:0000313" key="3">
    <source>
        <dbReference type="EMBL" id="MEC0226473.1"/>
    </source>
</evidence>
<evidence type="ECO:0000256" key="2">
    <source>
        <dbReference type="SAM" id="SignalP"/>
    </source>
</evidence>
<dbReference type="PROSITE" id="PS51257">
    <property type="entry name" value="PROKAR_LIPOPROTEIN"/>
    <property type="match status" value="1"/>
</dbReference>
<feature type="compositionally biased region" description="Polar residues" evidence="1">
    <location>
        <begin position="48"/>
        <end position="57"/>
    </location>
</feature>
<keyword evidence="2" id="KW-0732">Signal</keyword>
<dbReference type="RefSeq" id="WP_326070880.1">
    <property type="nucleotide sequence ID" value="NZ_JARLKY010000010.1"/>
</dbReference>
<comment type="caution">
    <text evidence="3">The sequence shown here is derived from an EMBL/GenBank/DDBJ whole genome shotgun (WGS) entry which is preliminary data.</text>
</comment>
<organism evidence="3 4">
    <name type="scientific">Paenibacillus alba</name>
    <dbReference type="NCBI Taxonomy" id="1197127"/>
    <lineage>
        <taxon>Bacteria</taxon>
        <taxon>Bacillati</taxon>
        <taxon>Bacillota</taxon>
        <taxon>Bacilli</taxon>
        <taxon>Bacillales</taxon>
        <taxon>Paenibacillaceae</taxon>
        <taxon>Paenibacillus</taxon>
    </lineage>
</organism>